<comment type="catalytic activity">
    <reaction evidence="10 13">
        <text>a 2'-deoxyribonucleoside 5'-diphosphate + ATP = a 2'-deoxyribonucleoside 5'-triphosphate + ADP</text>
        <dbReference type="Rhea" id="RHEA:44640"/>
        <dbReference type="ChEBI" id="CHEBI:30616"/>
        <dbReference type="ChEBI" id="CHEBI:61560"/>
        <dbReference type="ChEBI" id="CHEBI:73316"/>
        <dbReference type="ChEBI" id="CHEBI:456216"/>
        <dbReference type="EC" id="2.7.4.6"/>
    </reaction>
</comment>
<protein>
    <recommendedName>
        <fullName evidence="10 13">Nucleoside diphosphate kinase</fullName>
        <shortName evidence="10">NDK</shortName>
        <shortName evidence="10">NDP kinase</shortName>
        <ecNumber evidence="10 13">2.7.4.6</ecNumber>
    </recommendedName>
    <alternativeName>
        <fullName evidence="10">Nucleoside-2-P kinase</fullName>
    </alternativeName>
</protein>
<evidence type="ECO:0000259" key="14">
    <source>
        <dbReference type="SMART" id="SM00562"/>
    </source>
</evidence>
<dbReference type="PRINTS" id="PR01243">
    <property type="entry name" value="NUCDPKINASE"/>
</dbReference>
<comment type="function">
    <text evidence="8">(Microbial infection) Catalyzes the phosphorylation of dZDP to dZTP, when the bacterium is infected by a phage that produces the substrate for the synthesis of dZTP (2- amino-2'-deoxyadenosine 5'-triphosphate), which is then used by the phage as a DNA polymerase substrate.</text>
</comment>
<comment type="catalytic activity">
    <reaction evidence="10">
        <text>a ribonucleoside 5'-diphosphate + ATP = a ribonucleoside 5'-triphosphate + ADP</text>
        <dbReference type="Rhea" id="RHEA:18113"/>
        <dbReference type="ChEBI" id="CHEBI:30616"/>
        <dbReference type="ChEBI" id="CHEBI:57930"/>
        <dbReference type="ChEBI" id="CHEBI:61557"/>
        <dbReference type="ChEBI" id="CHEBI:456216"/>
        <dbReference type="EC" id="2.7.4.6"/>
    </reaction>
</comment>
<feature type="active site" description="Pros-phosphohistidine intermediate" evidence="10 11">
    <location>
        <position position="115"/>
    </location>
</feature>
<evidence type="ECO:0000256" key="5">
    <source>
        <dbReference type="ARBA" id="ARBA00022777"/>
    </source>
</evidence>
<dbReference type="GO" id="GO:0004550">
    <property type="term" value="F:nucleoside diphosphate kinase activity"/>
    <property type="evidence" value="ECO:0007669"/>
    <property type="project" value="UniProtKB-UniRule"/>
</dbReference>
<evidence type="ECO:0000256" key="2">
    <source>
        <dbReference type="ARBA" id="ARBA00008142"/>
    </source>
</evidence>
<dbReference type="HAMAP" id="MF_00451">
    <property type="entry name" value="NDP_kinase"/>
    <property type="match status" value="1"/>
</dbReference>
<evidence type="ECO:0000256" key="4">
    <source>
        <dbReference type="ARBA" id="ARBA00022741"/>
    </source>
</evidence>
<dbReference type="EMBL" id="MCIF01000002">
    <property type="protein sequence ID" value="RAQ94431.1"/>
    <property type="molecule type" value="Genomic_DNA"/>
</dbReference>
<keyword evidence="5 10" id="KW-0418">Kinase</keyword>
<evidence type="ECO:0000256" key="6">
    <source>
        <dbReference type="ARBA" id="ARBA00022840"/>
    </source>
</evidence>
<evidence type="ECO:0000256" key="3">
    <source>
        <dbReference type="ARBA" id="ARBA00022679"/>
    </source>
</evidence>
<comment type="catalytic activity">
    <reaction evidence="9">
        <text>dZDP + ATP = dZTP + ADP</text>
        <dbReference type="Rhea" id="RHEA:67644"/>
        <dbReference type="ChEBI" id="CHEBI:30616"/>
        <dbReference type="ChEBI" id="CHEBI:172929"/>
        <dbReference type="ChEBI" id="CHEBI:172931"/>
        <dbReference type="ChEBI" id="CHEBI:456216"/>
    </reaction>
</comment>
<dbReference type="OrthoDB" id="9801161at2"/>
<dbReference type="EC" id="2.7.4.6" evidence="10 13"/>
<evidence type="ECO:0000256" key="11">
    <source>
        <dbReference type="PROSITE-ProRule" id="PRU00706"/>
    </source>
</evidence>
<keyword evidence="16" id="KW-1185">Reference proteome</keyword>
<evidence type="ECO:0000256" key="1">
    <source>
        <dbReference type="ARBA" id="ARBA00001946"/>
    </source>
</evidence>
<keyword evidence="4 10" id="KW-0547">Nucleotide-binding</keyword>
<dbReference type="GO" id="GO:0006228">
    <property type="term" value="P:UTP biosynthetic process"/>
    <property type="evidence" value="ECO:0007669"/>
    <property type="project" value="UniProtKB-UniRule"/>
</dbReference>
<accession>A0A328VCC2</accession>
<dbReference type="Pfam" id="PF00334">
    <property type="entry name" value="NDK"/>
    <property type="match status" value="1"/>
</dbReference>
<dbReference type="GO" id="GO:0046872">
    <property type="term" value="F:metal ion binding"/>
    <property type="evidence" value="ECO:0007669"/>
    <property type="project" value="UniProtKB-KW"/>
</dbReference>
<feature type="binding site" evidence="10 11">
    <location>
        <position position="102"/>
    </location>
    <ligand>
        <name>ATP</name>
        <dbReference type="ChEBI" id="CHEBI:30616"/>
    </ligand>
</feature>
<comment type="subcellular location">
    <subcellularLocation>
        <location evidence="10">Cytoplasm</location>
    </subcellularLocation>
</comment>
<dbReference type="InterPro" id="IPR034907">
    <property type="entry name" value="NDK-like_dom"/>
</dbReference>
<keyword evidence="3 10" id="KW-0808">Transferase</keyword>
<dbReference type="GO" id="GO:0006241">
    <property type="term" value="P:CTP biosynthetic process"/>
    <property type="evidence" value="ECO:0007669"/>
    <property type="project" value="UniProtKB-UniRule"/>
</dbReference>
<evidence type="ECO:0000313" key="16">
    <source>
        <dbReference type="Proteomes" id="UP000248706"/>
    </source>
</evidence>
<keyword evidence="10" id="KW-0963">Cytoplasm</keyword>
<comment type="similarity">
    <text evidence="2 10 11 12">Belongs to the NDK family.</text>
</comment>
<evidence type="ECO:0000313" key="15">
    <source>
        <dbReference type="EMBL" id="RAQ94431.1"/>
    </source>
</evidence>
<proteinExistence type="inferred from homology"/>
<keyword evidence="7 10" id="KW-0546">Nucleotide metabolism</keyword>
<dbReference type="InterPro" id="IPR023005">
    <property type="entry name" value="Nucleoside_diP_kinase_AS"/>
</dbReference>
<dbReference type="PROSITE" id="PS51374">
    <property type="entry name" value="NDPK_LIKE"/>
    <property type="match status" value="1"/>
</dbReference>
<evidence type="ECO:0000256" key="12">
    <source>
        <dbReference type="RuleBase" id="RU004011"/>
    </source>
</evidence>
<dbReference type="SMART" id="SM00562">
    <property type="entry name" value="NDK"/>
    <property type="match status" value="1"/>
</dbReference>
<dbReference type="InterPro" id="IPR001564">
    <property type="entry name" value="Nucleoside_diP_kinase"/>
</dbReference>
<dbReference type="SUPFAM" id="SSF54919">
    <property type="entry name" value="Nucleoside diphosphate kinase, NDK"/>
    <property type="match status" value="1"/>
</dbReference>
<dbReference type="GO" id="GO:0005524">
    <property type="term" value="F:ATP binding"/>
    <property type="evidence" value="ECO:0007669"/>
    <property type="project" value="UniProtKB-UniRule"/>
</dbReference>
<comment type="cofactor">
    <cofactor evidence="1 10">
        <name>Mg(2+)</name>
        <dbReference type="ChEBI" id="CHEBI:18420"/>
    </cofactor>
</comment>
<name>A0A328VCC2_9CHLR</name>
<dbReference type="PROSITE" id="PS00469">
    <property type="entry name" value="NDPK"/>
    <property type="match status" value="1"/>
</dbReference>
<feature type="domain" description="Nucleoside diphosphate kinase-like" evidence="14">
    <location>
        <begin position="1"/>
        <end position="138"/>
    </location>
</feature>
<evidence type="ECO:0000256" key="7">
    <source>
        <dbReference type="ARBA" id="ARBA00023080"/>
    </source>
</evidence>
<evidence type="ECO:0000256" key="9">
    <source>
        <dbReference type="ARBA" id="ARBA00047945"/>
    </source>
</evidence>
<dbReference type="AlphaFoldDB" id="A0A328VCC2"/>
<organism evidence="15 16">
    <name type="scientific">Thermogemmatispora tikiterensis</name>
    <dbReference type="NCBI Taxonomy" id="1825093"/>
    <lineage>
        <taxon>Bacteria</taxon>
        <taxon>Bacillati</taxon>
        <taxon>Chloroflexota</taxon>
        <taxon>Ktedonobacteria</taxon>
        <taxon>Thermogemmatisporales</taxon>
        <taxon>Thermogemmatisporaceae</taxon>
        <taxon>Thermogemmatispora</taxon>
    </lineage>
</organism>
<dbReference type="Proteomes" id="UP000248706">
    <property type="component" value="Unassembled WGS sequence"/>
</dbReference>
<evidence type="ECO:0000256" key="10">
    <source>
        <dbReference type="HAMAP-Rule" id="MF_00451"/>
    </source>
</evidence>
<evidence type="ECO:0000256" key="8">
    <source>
        <dbReference type="ARBA" id="ARBA00024802"/>
    </source>
</evidence>
<keyword evidence="10" id="KW-0597">Phosphoprotein</keyword>
<feature type="binding site" evidence="10 11">
    <location>
        <position position="112"/>
    </location>
    <ligand>
        <name>ATP</name>
        <dbReference type="ChEBI" id="CHEBI:30616"/>
    </ligand>
</feature>
<comment type="subunit">
    <text evidence="10">Homotetramer.</text>
</comment>
<feature type="binding site" evidence="10 11">
    <location>
        <position position="9"/>
    </location>
    <ligand>
        <name>ATP</name>
        <dbReference type="ChEBI" id="CHEBI:30616"/>
    </ligand>
</feature>
<sequence length="154" mass="16943">MERTLIIIKPEGVQRGLIGQILARFEQRGLKFVGLKMLQMSPALAEEHYAVHKGKPFYTGLVKHITSGPVVVGVVEGRGAIKMVRTMMGATNAAEAAPGTIRGDFALEIGYNIIHGSDGPETAAREISLFFKPEELLDYRLASESWLYEEQANQ</sequence>
<comment type="function">
    <text evidence="10">Major role in the synthesis of nucleoside triphosphates other than ATP. The ATP gamma phosphate is transferred to the NDP beta phosphate via a ping-pong mechanism, using a phosphorylated active-site intermediate.</text>
</comment>
<evidence type="ECO:0000256" key="13">
    <source>
        <dbReference type="RuleBase" id="RU004013"/>
    </source>
</evidence>
<dbReference type="RefSeq" id="WP_112426324.1">
    <property type="nucleotide sequence ID" value="NZ_MCIF01000002.1"/>
</dbReference>
<feature type="binding site" evidence="10 11">
    <location>
        <position position="57"/>
    </location>
    <ligand>
        <name>ATP</name>
        <dbReference type="ChEBI" id="CHEBI:30616"/>
    </ligand>
</feature>
<dbReference type="FunFam" id="3.30.70.141:FF:000002">
    <property type="entry name" value="Nucleoside diphosphate kinase"/>
    <property type="match status" value="1"/>
</dbReference>
<feature type="binding site" evidence="10 11">
    <location>
        <position position="85"/>
    </location>
    <ligand>
        <name>ATP</name>
        <dbReference type="ChEBI" id="CHEBI:30616"/>
    </ligand>
</feature>
<dbReference type="InterPro" id="IPR036850">
    <property type="entry name" value="NDK-like_dom_sf"/>
</dbReference>
<dbReference type="GO" id="GO:0006183">
    <property type="term" value="P:GTP biosynthetic process"/>
    <property type="evidence" value="ECO:0007669"/>
    <property type="project" value="UniProtKB-UniRule"/>
</dbReference>
<reference evidence="15 16" key="1">
    <citation type="submission" date="2016-08" db="EMBL/GenBank/DDBJ databases">
        <title>Analysis of Carbohydrate Active Enzymes in Thermogemmatispora T81 Reveals Carbohydrate Degradation Ability.</title>
        <authorList>
            <person name="Tomazini A."/>
            <person name="Lal S."/>
            <person name="Stott M."/>
            <person name="Henrissat B."/>
            <person name="Polikarpov I."/>
            <person name="Sparling R."/>
            <person name="Levin D.B."/>
        </authorList>
    </citation>
    <scope>NUCLEOTIDE SEQUENCE [LARGE SCALE GENOMIC DNA]</scope>
    <source>
        <strain evidence="15 16">T81</strain>
    </source>
</reference>
<keyword evidence="10" id="KW-0460">Magnesium</keyword>
<keyword evidence="10" id="KW-0479">Metal-binding</keyword>
<gene>
    <name evidence="10" type="primary">ndk</name>
    <name evidence="15" type="ORF">A4R35_02725</name>
</gene>
<dbReference type="GO" id="GO:0005737">
    <property type="term" value="C:cytoplasm"/>
    <property type="evidence" value="ECO:0007669"/>
    <property type="project" value="UniProtKB-SubCell"/>
</dbReference>
<dbReference type="Gene3D" id="3.30.70.141">
    <property type="entry name" value="Nucleoside diphosphate kinase-like domain"/>
    <property type="match status" value="1"/>
</dbReference>
<dbReference type="PANTHER" id="PTHR11349">
    <property type="entry name" value="NUCLEOSIDE DIPHOSPHATE KINASE"/>
    <property type="match status" value="1"/>
</dbReference>
<dbReference type="NCBIfam" id="NF001908">
    <property type="entry name" value="PRK00668.1"/>
    <property type="match status" value="1"/>
</dbReference>
<keyword evidence="6 10" id="KW-0067">ATP-binding</keyword>
<comment type="caution">
    <text evidence="15">The sequence shown here is derived from an EMBL/GenBank/DDBJ whole genome shotgun (WGS) entry which is preliminary data.</text>
</comment>
<dbReference type="CDD" id="cd04413">
    <property type="entry name" value="NDPk_I"/>
    <property type="match status" value="1"/>
</dbReference>
<feature type="binding site" evidence="10 11">
    <location>
        <position position="91"/>
    </location>
    <ligand>
        <name>ATP</name>
        <dbReference type="ChEBI" id="CHEBI:30616"/>
    </ligand>
</feature>